<dbReference type="Gene3D" id="3.10.129.10">
    <property type="entry name" value="Hotdog Thioesterase"/>
    <property type="match status" value="1"/>
</dbReference>
<dbReference type="HOGENOM" id="CLU_052827_4_1_1"/>
<dbReference type="PANTHER" id="PTHR47260:SF6">
    <property type="entry name" value="THIOESTERASE DOMAIN-CONTAINING PROTEIN"/>
    <property type="match status" value="1"/>
</dbReference>
<dbReference type="InterPro" id="IPR006683">
    <property type="entry name" value="Thioestr_dom"/>
</dbReference>
<dbReference type="SUPFAM" id="SSF54637">
    <property type="entry name" value="Thioesterase/thiol ester dehydrase-isomerase"/>
    <property type="match status" value="1"/>
</dbReference>
<dbReference type="Proteomes" id="UP000014074">
    <property type="component" value="Unassembled WGS sequence"/>
</dbReference>
<gene>
    <name evidence="2" type="ORF">UCRPA7_3326</name>
</gene>
<dbReference type="CDD" id="cd03443">
    <property type="entry name" value="PaaI_thioesterase"/>
    <property type="match status" value="1"/>
</dbReference>
<protein>
    <submittedName>
        <fullName evidence="2">Putative thioesterase superfamily protein</fullName>
    </submittedName>
</protein>
<accession>R8BPE2</accession>
<dbReference type="PANTHER" id="PTHR47260">
    <property type="entry name" value="UPF0644 PROTEIN PB2B4.06"/>
    <property type="match status" value="1"/>
</dbReference>
<dbReference type="InterPro" id="IPR052061">
    <property type="entry name" value="PTE-AB_protein"/>
</dbReference>
<feature type="domain" description="Thioesterase" evidence="1">
    <location>
        <begin position="95"/>
        <end position="173"/>
    </location>
</feature>
<keyword evidence="3" id="KW-1185">Reference proteome</keyword>
<reference evidence="3" key="1">
    <citation type="journal article" date="2013" name="Genome Announc.">
        <title>Draft genome sequence of the ascomycete Phaeoacremonium aleophilum strain UCR-PA7, a causal agent of the esca disease complex in grapevines.</title>
        <authorList>
            <person name="Blanco-Ulate B."/>
            <person name="Rolshausen P."/>
            <person name="Cantu D."/>
        </authorList>
    </citation>
    <scope>NUCLEOTIDE SEQUENCE [LARGE SCALE GENOMIC DNA]</scope>
    <source>
        <strain evidence="3">UCR-PA7</strain>
    </source>
</reference>
<proteinExistence type="predicted"/>
<evidence type="ECO:0000259" key="1">
    <source>
        <dbReference type="Pfam" id="PF03061"/>
    </source>
</evidence>
<evidence type="ECO:0000313" key="2">
    <source>
        <dbReference type="EMBL" id="EOO01206.1"/>
    </source>
</evidence>
<name>R8BPE2_PHAM7</name>
<dbReference type="EMBL" id="KB933041">
    <property type="protein sequence ID" value="EOO01206.1"/>
    <property type="molecule type" value="Genomic_DNA"/>
</dbReference>
<dbReference type="Pfam" id="PF03061">
    <property type="entry name" value="4HBT"/>
    <property type="match status" value="1"/>
</dbReference>
<sequence>MSSSDDEVSPEVEHFKSIPWCAAHLNQPGVAVAETFCRLPPSVNSNVYFGQTLNTKDTISNFITFYTEPENSDNPITELASFITLGSLVNTFPEVCHGGVVMAILDEVMGLLPLVNMMRGVYHGPPQVTAWFNTKFIKHVKTPSTILVTARYQKAEGRKHLIEGRIEDERGVVRASAEGLFIDLKEKL</sequence>
<dbReference type="eggNOG" id="ENOG502SCNK">
    <property type="taxonomic scope" value="Eukaryota"/>
</dbReference>
<dbReference type="AlphaFoldDB" id="R8BPE2"/>
<dbReference type="GeneID" id="19323664"/>
<evidence type="ECO:0000313" key="3">
    <source>
        <dbReference type="Proteomes" id="UP000014074"/>
    </source>
</evidence>
<dbReference type="KEGG" id="tmn:UCRPA7_3326"/>
<dbReference type="InterPro" id="IPR029069">
    <property type="entry name" value="HotDog_dom_sf"/>
</dbReference>
<dbReference type="RefSeq" id="XP_007914184.1">
    <property type="nucleotide sequence ID" value="XM_007915993.1"/>
</dbReference>
<organism evidence="2 3">
    <name type="scientific">Phaeoacremonium minimum (strain UCR-PA7)</name>
    <name type="common">Esca disease fungus</name>
    <name type="synonym">Togninia minima</name>
    <dbReference type="NCBI Taxonomy" id="1286976"/>
    <lineage>
        <taxon>Eukaryota</taxon>
        <taxon>Fungi</taxon>
        <taxon>Dikarya</taxon>
        <taxon>Ascomycota</taxon>
        <taxon>Pezizomycotina</taxon>
        <taxon>Sordariomycetes</taxon>
        <taxon>Sordariomycetidae</taxon>
        <taxon>Togniniales</taxon>
        <taxon>Togniniaceae</taxon>
        <taxon>Phaeoacremonium</taxon>
    </lineage>
</organism>
<dbReference type="OrthoDB" id="506431at2759"/>